<dbReference type="InterPro" id="IPR029063">
    <property type="entry name" value="SAM-dependent_MTases_sf"/>
</dbReference>
<dbReference type="RefSeq" id="WP_139295185.1">
    <property type="nucleotide sequence ID" value="NZ_LN889815.1"/>
</dbReference>
<proteinExistence type="predicted"/>
<keyword evidence="2" id="KW-1185">Reference proteome</keyword>
<evidence type="ECO:0000313" key="1">
    <source>
        <dbReference type="EMBL" id="CUR35593.1"/>
    </source>
</evidence>
<accession>A0A1J1LVB1</accession>
<dbReference type="EMBL" id="CZDF01000174">
    <property type="protein sequence ID" value="CUR35593.1"/>
    <property type="molecule type" value="Genomic_DNA"/>
</dbReference>
<dbReference type="Proteomes" id="UP000184315">
    <property type="component" value="Unassembled WGS sequence"/>
</dbReference>
<reference evidence="2" key="1">
    <citation type="submission" date="2015-10" db="EMBL/GenBank/DDBJ databases">
        <authorList>
            <person name="Regsiter A."/>
            <person name="william w."/>
        </authorList>
    </citation>
    <scope>NUCLEOTIDE SEQUENCE [LARGE SCALE GENOMIC DNA]</scope>
</reference>
<dbReference type="STRING" id="671072.PL9214670219"/>
<sequence>MQSMLYKYNSSETFIGSENYWINRYDSGRSSGNGSYGKLAEFKAEIINEFVVQNSIEQVIEYGCGDGNQLKLAKYPFYIGFDISLQAILTCKSLFANDATKIFRLMSEYTDEQSDLTLSLDVIYHLVEDYVFFTYIDRLFESSKKYVIIYSSNTEINLEEQANHIKHRNFSEFVFNVKPEWKLIKYIPNKYPFIGDTKTGSLADFFVYKKA</sequence>
<protein>
    <recommendedName>
        <fullName evidence="3">Methyltransferase type 11 domain-containing protein</fullName>
    </recommendedName>
</protein>
<gene>
    <name evidence="1" type="ORF">PL9214670219</name>
</gene>
<evidence type="ECO:0008006" key="3">
    <source>
        <dbReference type="Google" id="ProtNLM"/>
    </source>
</evidence>
<dbReference type="Gene3D" id="3.40.50.150">
    <property type="entry name" value="Vaccinia Virus protein VP39"/>
    <property type="match status" value="1"/>
</dbReference>
<dbReference type="OrthoDB" id="495703at2"/>
<dbReference type="AlphaFoldDB" id="A0A1J1LVB1"/>
<dbReference type="SUPFAM" id="SSF53335">
    <property type="entry name" value="S-adenosyl-L-methionine-dependent methyltransferases"/>
    <property type="match status" value="1"/>
</dbReference>
<organism evidence="1 2">
    <name type="scientific">Planktothrix tepida PCC 9214</name>
    <dbReference type="NCBI Taxonomy" id="671072"/>
    <lineage>
        <taxon>Bacteria</taxon>
        <taxon>Bacillati</taxon>
        <taxon>Cyanobacteriota</taxon>
        <taxon>Cyanophyceae</taxon>
        <taxon>Oscillatoriophycideae</taxon>
        <taxon>Oscillatoriales</taxon>
        <taxon>Microcoleaceae</taxon>
        <taxon>Planktothrix</taxon>
    </lineage>
</organism>
<name>A0A1J1LVB1_9CYAN</name>
<evidence type="ECO:0000313" key="2">
    <source>
        <dbReference type="Proteomes" id="UP000184315"/>
    </source>
</evidence>